<comment type="caution">
    <text evidence="2">The sequence shown here is derived from an EMBL/GenBank/DDBJ whole genome shotgun (WGS) entry which is preliminary data.</text>
</comment>
<dbReference type="Proteomes" id="UP000800093">
    <property type="component" value="Unassembled WGS sequence"/>
</dbReference>
<reference evidence="3" key="1">
    <citation type="journal article" date="2020" name="Stud. Mycol.">
        <title>101 Dothideomycetes genomes: A test case for predicting lifestyles and emergence of pathogens.</title>
        <authorList>
            <person name="Haridas S."/>
            <person name="Albert R."/>
            <person name="Binder M."/>
            <person name="Bloem J."/>
            <person name="LaButti K."/>
            <person name="Salamov A."/>
            <person name="Andreopoulos B."/>
            <person name="Baker S."/>
            <person name="Barry K."/>
            <person name="Bills G."/>
            <person name="Bluhm B."/>
            <person name="Cannon C."/>
            <person name="Castanera R."/>
            <person name="Culley D."/>
            <person name="Daum C."/>
            <person name="Ezra D."/>
            <person name="Gonzalez J."/>
            <person name="Henrissat B."/>
            <person name="Kuo A."/>
            <person name="Liang C."/>
            <person name="Lipzen A."/>
            <person name="Lutzoni F."/>
            <person name="Magnuson J."/>
            <person name="Mondo S."/>
            <person name="Nolan M."/>
            <person name="Ohm R."/>
            <person name="Pangilinan J."/>
            <person name="Park H.-J."/>
            <person name="Ramirez L."/>
            <person name="Alfaro M."/>
            <person name="Sun H."/>
            <person name="Tritt A."/>
            <person name="Yoshinaga Y."/>
            <person name="Zwiers L.-H."/>
            <person name="Turgeon B."/>
            <person name="Goodwin S."/>
            <person name="Spatafora J."/>
            <person name="Crous P."/>
            <person name="Grigoriev I."/>
        </authorList>
    </citation>
    <scope>NUCLEOTIDE SEQUENCE [LARGE SCALE GENOMIC DNA]</scope>
    <source>
        <strain evidence="3">CBS 304.66</strain>
    </source>
</reference>
<evidence type="ECO:0000313" key="3">
    <source>
        <dbReference type="Proteomes" id="UP000800093"/>
    </source>
</evidence>
<gene>
    <name evidence="2" type="ORF">CC78DRAFT_611691</name>
</gene>
<feature type="region of interest" description="Disordered" evidence="1">
    <location>
        <begin position="210"/>
        <end position="259"/>
    </location>
</feature>
<protein>
    <submittedName>
        <fullName evidence="2">Uncharacterized protein</fullName>
    </submittedName>
</protein>
<feature type="compositionally biased region" description="Basic and acidic residues" evidence="1">
    <location>
        <begin position="227"/>
        <end position="259"/>
    </location>
</feature>
<dbReference type="AlphaFoldDB" id="A0A9P4TQX8"/>
<accession>A0A9P4TQX8</accession>
<dbReference type="OrthoDB" id="3485856at2759"/>
<keyword evidence="3" id="KW-1185">Reference proteome</keyword>
<sequence length="259" mass="29756">MRSSLVNDISGPYRLRRLVVRMPTRVHEFFIDEVEDDIRSQLKEIHFAASKSRYHPDISFGHKDAQYAGVIIEVAYSQKKKRLSRLAENCYSDANVRVVVGLDIAYGKESRKATLSIWRPQLSKTTNGYDLEAVEKAANEVLRDKEGNPVEHPGLRLHLSDFTCKELAREEMGDEDTEICISRIQLCQYVATAESNVQRALRKESLVNNVNKRKRSETPPEEMQSDDEVKYAKQEERAAKRADHDIDYEDKLLNKSPSD</sequence>
<proteinExistence type="predicted"/>
<name>A0A9P4TQX8_9PLEO</name>
<dbReference type="EMBL" id="ML986580">
    <property type="protein sequence ID" value="KAF2270023.1"/>
    <property type="molecule type" value="Genomic_DNA"/>
</dbReference>
<organism evidence="2 3">
    <name type="scientific">Lojkania enalia</name>
    <dbReference type="NCBI Taxonomy" id="147567"/>
    <lineage>
        <taxon>Eukaryota</taxon>
        <taxon>Fungi</taxon>
        <taxon>Dikarya</taxon>
        <taxon>Ascomycota</taxon>
        <taxon>Pezizomycotina</taxon>
        <taxon>Dothideomycetes</taxon>
        <taxon>Pleosporomycetidae</taxon>
        <taxon>Pleosporales</taxon>
        <taxon>Pleosporales incertae sedis</taxon>
        <taxon>Lojkania</taxon>
    </lineage>
</organism>
<evidence type="ECO:0000256" key="1">
    <source>
        <dbReference type="SAM" id="MobiDB-lite"/>
    </source>
</evidence>
<evidence type="ECO:0000313" key="2">
    <source>
        <dbReference type="EMBL" id="KAF2270023.1"/>
    </source>
</evidence>